<dbReference type="GO" id="GO:0004810">
    <property type="term" value="F:CCA tRNA nucleotidyltransferase activity"/>
    <property type="evidence" value="ECO:0007669"/>
    <property type="project" value="InterPro"/>
</dbReference>
<gene>
    <name evidence="10" type="ORF">METZ01_LOCUS9148</name>
</gene>
<dbReference type="PROSITE" id="PS51165">
    <property type="entry name" value="THUMP"/>
    <property type="match status" value="1"/>
</dbReference>
<dbReference type="GO" id="GO:0005829">
    <property type="term" value="C:cytosol"/>
    <property type="evidence" value="ECO:0007669"/>
    <property type="project" value="TreeGrafter"/>
</dbReference>
<comment type="subcellular location">
    <subcellularLocation>
        <location evidence="1">Cytoplasm</location>
    </subcellularLocation>
</comment>
<protein>
    <recommendedName>
        <fullName evidence="9">THUMP domain-containing protein</fullName>
    </recommendedName>
</protein>
<dbReference type="AlphaFoldDB" id="A0A381NQ96"/>
<evidence type="ECO:0000256" key="2">
    <source>
        <dbReference type="ARBA" id="ARBA00022490"/>
    </source>
</evidence>
<dbReference type="PANTHER" id="PTHR43209:SF1">
    <property type="entry name" value="TRNA SULFURTRANSFERASE"/>
    <property type="match status" value="1"/>
</dbReference>
<organism evidence="10">
    <name type="scientific">marine metagenome</name>
    <dbReference type="NCBI Taxonomy" id="408172"/>
    <lineage>
        <taxon>unclassified sequences</taxon>
        <taxon>metagenomes</taxon>
        <taxon>ecological metagenomes</taxon>
    </lineage>
</organism>
<evidence type="ECO:0000256" key="1">
    <source>
        <dbReference type="ARBA" id="ARBA00004496"/>
    </source>
</evidence>
<dbReference type="Pfam" id="PF02926">
    <property type="entry name" value="THUMP"/>
    <property type="match status" value="1"/>
</dbReference>
<dbReference type="CDD" id="cd11716">
    <property type="entry name" value="THUMP_ThiI"/>
    <property type="match status" value="1"/>
</dbReference>
<dbReference type="GO" id="GO:0002937">
    <property type="term" value="P:tRNA 4-thiouridine biosynthesis"/>
    <property type="evidence" value="ECO:0007669"/>
    <property type="project" value="TreeGrafter"/>
</dbReference>
<evidence type="ECO:0000256" key="6">
    <source>
        <dbReference type="ARBA" id="ARBA00022840"/>
    </source>
</evidence>
<accession>A0A381NQ96</accession>
<keyword evidence="3" id="KW-0820">tRNA-binding</keyword>
<dbReference type="SMART" id="SM00981">
    <property type="entry name" value="THUMP"/>
    <property type="match status" value="1"/>
</dbReference>
<dbReference type="GO" id="GO:0009228">
    <property type="term" value="P:thiamine biosynthetic process"/>
    <property type="evidence" value="ECO:0007669"/>
    <property type="project" value="UniProtKB-KW"/>
</dbReference>
<evidence type="ECO:0000259" key="9">
    <source>
        <dbReference type="PROSITE" id="PS51165"/>
    </source>
</evidence>
<dbReference type="InterPro" id="IPR050102">
    <property type="entry name" value="tRNA_sulfurtransferase_ThiI"/>
</dbReference>
<dbReference type="InterPro" id="IPR004114">
    <property type="entry name" value="THUMP_dom"/>
</dbReference>
<dbReference type="SUPFAM" id="SSF143437">
    <property type="entry name" value="THUMP domain-like"/>
    <property type="match status" value="1"/>
</dbReference>
<dbReference type="InterPro" id="IPR049962">
    <property type="entry name" value="THUMP_ThiI"/>
</dbReference>
<dbReference type="NCBIfam" id="TIGR00342">
    <property type="entry name" value="tRNA uracil 4-sulfurtransferase ThiI"/>
    <property type="match status" value="1"/>
</dbReference>
<evidence type="ECO:0000256" key="8">
    <source>
        <dbReference type="ARBA" id="ARBA00022977"/>
    </source>
</evidence>
<dbReference type="EMBL" id="UINC01000492">
    <property type="protein sequence ID" value="SUZ56294.1"/>
    <property type="molecule type" value="Genomic_DNA"/>
</dbReference>
<dbReference type="InterPro" id="IPR014729">
    <property type="entry name" value="Rossmann-like_a/b/a_fold"/>
</dbReference>
<dbReference type="InterPro" id="IPR020536">
    <property type="entry name" value="ThiI_AANH"/>
</dbReference>
<dbReference type="Pfam" id="PF02568">
    <property type="entry name" value="ThiI"/>
    <property type="match status" value="1"/>
</dbReference>
<dbReference type="InterPro" id="IPR049961">
    <property type="entry name" value="ThiI_N"/>
</dbReference>
<dbReference type="Gene3D" id="3.40.50.620">
    <property type="entry name" value="HUPs"/>
    <property type="match status" value="1"/>
</dbReference>
<keyword evidence="5" id="KW-0547">Nucleotide-binding</keyword>
<evidence type="ECO:0000313" key="10">
    <source>
        <dbReference type="EMBL" id="SUZ56294.1"/>
    </source>
</evidence>
<feature type="domain" description="THUMP" evidence="9">
    <location>
        <begin position="59"/>
        <end position="161"/>
    </location>
</feature>
<dbReference type="InterPro" id="IPR003720">
    <property type="entry name" value="tRNA_STrfase"/>
</dbReference>
<evidence type="ECO:0000256" key="4">
    <source>
        <dbReference type="ARBA" id="ARBA00022679"/>
    </source>
</evidence>
<evidence type="ECO:0000256" key="7">
    <source>
        <dbReference type="ARBA" id="ARBA00022884"/>
    </source>
</evidence>
<keyword evidence="6" id="KW-0067">ATP-binding</keyword>
<dbReference type="InterPro" id="IPR054173">
    <property type="entry name" value="ThiI_fer"/>
</dbReference>
<dbReference type="FunFam" id="3.40.50.620:FF:000053">
    <property type="entry name" value="Probable tRNA sulfurtransferase"/>
    <property type="match status" value="1"/>
</dbReference>
<proteinExistence type="inferred from homology"/>
<dbReference type="PANTHER" id="PTHR43209">
    <property type="entry name" value="TRNA SULFURTRANSFERASE"/>
    <property type="match status" value="1"/>
</dbReference>
<keyword evidence="7" id="KW-0694">RNA-binding</keyword>
<keyword evidence="4" id="KW-0808">Transferase</keyword>
<dbReference type="GO" id="GO:0052837">
    <property type="term" value="P:thiazole biosynthetic process"/>
    <property type="evidence" value="ECO:0007669"/>
    <property type="project" value="TreeGrafter"/>
</dbReference>
<reference evidence="10" key="1">
    <citation type="submission" date="2018-05" db="EMBL/GenBank/DDBJ databases">
        <authorList>
            <person name="Lanie J.A."/>
            <person name="Ng W.-L."/>
            <person name="Kazmierczak K.M."/>
            <person name="Andrzejewski T.M."/>
            <person name="Davidsen T.M."/>
            <person name="Wayne K.J."/>
            <person name="Tettelin H."/>
            <person name="Glass J.I."/>
            <person name="Rusch D."/>
            <person name="Podicherti R."/>
            <person name="Tsui H.-C.T."/>
            <person name="Winkler M.E."/>
        </authorList>
    </citation>
    <scope>NUCLEOTIDE SEQUENCE</scope>
</reference>
<name>A0A381NQ96_9ZZZZ</name>
<dbReference type="Pfam" id="PF22025">
    <property type="entry name" value="ThiI_fer"/>
    <property type="match status" value="1"/>
</dbReference>
<dbReference type="CDD" id="cd01712">
    <property type="entry name" value="PPase_ThiI"/>
    <property type="match status" value="1"/>
</dbReference>
<dbReference type="SUPFAM" id="SSF52402">
    <property type="entry name" value="Adenine nucleotide alpha hydrolases-like"/>
    <property type="match status" value="1"/>
</dbReference>
<keyword evidence="8" id="KW-0784">Thiamine biosynthesis</keyword>
<evidence type="ECO:0000256" key="5">
    <source>
        <dbReference type="ARBA" id="ARBA00022741"/>
    </source>
</evidence>
<keyword evidence="2" id="KW-0963">Cytoplasm</keyword>
<dbReference type="GO" id="GO:0016783">
    <property type="term" value="F:sulfurtransferase activity"/>
    <property type="evidence" value="ECO:0007669"/>
    <property type="project" value="InterPro"/>
</dbReference>
<sequence>MQSIVVHYQELALKGKNRPWFIARLVRNLKEATADLNVISVRALPGRIEMVLGVETEWPLVRERVTKIFGVANFALARRVTGDLDAVAGSILDDLADTQTSSFRVKTRRTDKRYPLTSPQIDREIGGRIKRVKGWPVNLSLPDLTIYVEMLTDSTFYYFDKIPGPGGLPSGVSGRVLCLQSGGIDSPVAAYRMMKRGCRVQFIHFHSYPILSKASQDKVREIVMLLTKYQLHSRLFMVAFGEIQRQVVLRVPPPLRVVVYRRLMLRIADHFARQQKAKALVTGEAVGQVASQTLDNISTISAVTNLPIFRPLIGLDKEEITIEARKIETYPISIIPDQDCCQLFIPKHPSTKAKLQAVQEAESELPVDDLVQQAVVEVVREDMTFPGQSQVTD</sequence>
<dbReference type="Gene3D" id="3.30.2130.30">
    <property type="match status" value="1"/>
</dbReference>
<dbReference type="GO" id="GO:0000049">
    <property type="term" value="F:tRNA binding"/>
    <property type="evidence" value="ECO:0007669"/>
    <property type="project" value="UniProtKB-KW"/>
</dbReference>
<dbReference type="GO" id="GO:0005524">
    <property type="term" value="F:ATP binding"/>
    <property type="evidence" value="ECO:0007669"/>
    <property type="project" value="UniProtKB-KW"/>
</dbReference>
<evidence type="ECO:0000256" key="3">
    <source>
        <dbReference type="ARBA" id="ARBA00022555"/>
    </source>
</evidence>
<dbReference type="HAMAP" id="MF_00021">
    <property type="entry name" value="ThiI"/>
    <property type="match status" value="1"/>
</dbReference>